<evidence type="ECO:0000256" key="2">
    <source>
        <dbReference type="SAM" id="SignalP"/>
    </source>
</evidence>
<keyword evidence="4" id="KW-1185">Reference proteome</keyword>
<feature type="chain" id="PRO_5029604074" description="Secreted protein" evidence="2">
    <location>
        <begin position="26"/>
        <end position="131"/>
    </location>
</feature>
<dbReference type="Proteomes" id="UP000593565">
    <property type="component" value="Unassembled WGS sequence"/>
</dbReference>
<sequence>MPWFWICRRLEGCFVLMACTPAASEQNCCLTSSPRRYTPSDCLPQWCNKLWAAQRARRAALIARISSLRLEVQCIGREEGQGEGNAPYRGIGHGQQAAAPNPAASWLEMHSRATNRLQHQTWRRDERPCRL</sequence>
<dbReference type="AlphaFoldDB" id="A0A7J6A9K0"/>
<evidence type="ECO:0000313" key="3">
    <source>
        <dbReference type="EMBL" id="KAF4079426.1"/>
    </source>
</evidence>
<feature type="signal peptide" evidence="2">
    <location>
        <begin position="1"/>
        <end position="25"/>
    </location>
</feature>
<name>A0A7J6A9K0_AMEME</name>
<evidence type="ECO:0000256" key="1">
    <source>
        <dbReference type="SAM" id="MobiDB-lite"/>
    </source>
</evidence>
<accession>A0A7J6A9K0</accession>
<dbReference type="EMBL" id="JAAGNN010000015">
    <property type="protein sequence ID" value="KAF4079426.1"/>
    <property type="molecule type" value="Genomic_DNA"/>
</dbReference>
<evidence type="ECO:0000313" key="4">
    <source>
        <dbReference type="Proteomes" id="UP000593565"/>
    </source>
</evidence>
<keyword evidence="2" id="KW-0732">Signal</keyword>
<feature type="region of interest" description="Disordered" evidence="1">
    <location>
        <begin position="85"/>
        <end position="104"/>
    </location>
</feature>
<proteinExistence type="predicted"/>
<gene>
    <name evidence="3" type="ORF">AMELA_G00177860</name>
</gene>
<organism evidence="3 4">
    <name type="scientific">Ameiurus melas</name>
    <name type="common">Black bullhead</name>
    <name type="synonym">Silurus melas</name>
    <dbReference type="NCBI Taxonomy" id="219545"/>
    <lineage>
        <taxon>Eukaryota</taxon>
        <taxon>Metazoa</taxon>
        <taxon>Chordata</taxon>
        <taxon>Craniata</taxon>
        <taxon>Vertebrata</taxon>
        <taxon>Euteleostomi</taxon>
        <taxon>Actinopterygii</taxon>
        <taxon>Neopterygii</taxon>
        <taxon>Teleostei</taxon>
        <taxon>Ostariophysi</taxon>
        <taxon>Siluriformes</taxon>
        <taxon>Ictaluridae</taxon>
        <taxon>Ameiurus</taxon>
    </lineage>
</organism>
<reference evidence="3 4" key="1">
    <citation type="submission" date="2020-02" db="EMBL/GenBank/DDBJ databases">
        <title>A chromosome-scale genome assembly of the black bullhead catfish (Ameiurus melas).</title>
        <authorList>
            <person name="Wen M."/>
            <person name="Zham M."/>
            <person name="Cabau C."/>
            <person name="Klopp C."/>
            <person name="Donnadieu C."/>
            <person name="Roques C."/>
            <person name="Bouchez O."/>
            <person name="Lampietro C."/>
            <person name="Jouanno E."/>
            <person name="Herpin A."/>
            <person name="Louis A."/>
            <person name="Berthelot C."/>
            <person name="Parey E."/>
            <person name="Roest-Crollius H."/>
            <person name="Braasch I."/>
            <person name="Postlethwait J."/>
            <person name="Robinson-Rechavi M."/>
            <person name="Echchiki A."/>
            <person name="Begum T."/>
            <person name="Montfort J."/>
            <person name="Schartl M."/>
            <person name="Bobe J."/>
            <person name="Guiguen Y."/>
        </authorList>
    </citation>
    <scope>NUCLEOTIDE SEQUENCE [LARGE SCALE GENOMIC DNA]</scope>
    <source>
        <strain evidence="3">M_S1</strain>
        <tissue evidence="3">Blood</tissue>
    </source>
</reference>
<comment type="caution">
    <text evidence="3">The sequence shown here is derived from an EMBL/GenBank/DDBJ whole genome shotgun (WGS) entry which is preliminary data.</text>
</comment>
<protein>
    <recommendedName>
        <fullName evidence="5">Secreted protein</fullName>
    </recommendedName>
</protein>
<evidence type="ECO:0008006" key="5">
    <source>
        <dbReference type="Google" id="ProtNLM"/>
    </source>
</evidence>